<dbReference type="Gene3D" id="1.20.1260.100">
    <property type="entry name" value="TspO/MBR protein"/>
    <property type="match status" value="1"/>
</dbReference>
<reference evidence="7" key="1">
    <citation type="journal article" date="2020" name="Stud. Mycol.">
        <title>101 Dothideomycetes genomes: a test case for predicting lifestyles and emergence of pathogens.</title>
        <authorList>
            <person name="Haridas S."/>
            <person name="Albert R."/>
            <person name="Binder M."/>
            <person name="Bloem J."/>
            <person name="Labutti K."/>
            <person name="Salamov A."/>
            <person name="Andreopoulos B."/>
            <person name="Baker S."/>
            <person name="Barry K."/>
            <person name="Bills G."/>
            <person name="Bluhm B."/>
            <person name="Cannon C."/>
            <person name="Castanera R."/>
            <person name="Culley D."/>
            <person name="Daum C."/>
            <person name="Ezra D."/>
            <person name="Gonzalez J."/>
            <person name="Henrissat B."/>
            <person name="Kuo A."/>
            <person name="Liang C."/>
            <person name="Lipzen A."/>
            <person name="Lutzoni F."/>
            <person name="Magnuson J."/>
            <person name="Mondo S."/>
            <person name="Nolan M."/>
            <person name="Ohm R."/>
            <person name="Pangilinan J."/>
            <person name="Park H.-J."/>
            <person name="Ramirez L."/>
            <person name="Alfaro M."/>
            <person name="Sun H."/>
            <person name="Tritt A."/>
            <person name="Yoshinaga Y."/>
            <person name="Zwiers L.-H."/>
            <person name="Turgeon B."/>
            <person name="Goodwin S."/>
            <person name="Spatafora J."/>
            <person name="Crous P."/>
            <person name="Grigoriev I."/>
        </authorList>
    </citation>
    <scope>NUCLEOTIDE SEQUENCE</scope>
    <source>
        <strain evidence="7">CBS 101060</strain>
    </source>
</reference>
<evidence type="ECO:0000256" key="5">
    <source>
        <dbReference type="ARBA" id="ARBA00023136"/>
    </source>
</evidence>
<evidence type="ECO:0000256" key="6">
    <source>
        <dbReference type="SAM" id="Phobius"/>
    </source>
</evidence>
<sequence>MTTYISSLTIPSFILEKPAASILLPIALGTAVGFSTRPDRTRNTYRTIKNPPGHPPPAAFGPVWTVLYGCMGYAAYRVWTTGMNVFDAKTTLLAKQGATLYSIQLGLNLLWMPLFFGLGRPIEATADIVTLTGLNAYLTYIYSKVDPVAAWLQMPYVAWLSYATYLSAGAGYLNDWSFEGKELGSKDD</sequence>
<feature type="transmembrane region" description="Helical" evidence="6">
    <location>
        <begin position="20"/>
        <end position="37"/>
    </location>
</feature>
<dbReference type="OrthoDB" id="8841220at2759"/>
<evidence type="ECO:0000313" key="8">
    <source>
        <dbReference type="Proteomes" id="UP000799429"/>
    </source>
</evidence>
<gene>
    <name evidence="7" type="ORF">M501DRAFT_242998</name>
</gene>
<keyword evidence="3 6" id="KW-0812">Transmembrane</keyword>
<keyword evidence="8" id="KW-1185">Reference proteome</keyword>
<dbReference type="GO" id="GO:0005741">
    <property type="term" value="C:mitochondrial outer membrane"/>
    <property type="evidence" value="ECO:0007669"/>
    <property type="project" value="TreeGrafter"/>
</dbReference>
<comment type="subcellular location">
    <subcellularLocation>
        <location evidence="1">Membrane</location>
        <topology evidence="1">Multi-pass membrane protein</topology>
    </subcellularLocation>
</comment>
<accession>A0A9P4S5F3</accession>
<evidence type="ECO:0000313" key="7">
    <source>
        <dbReference type="EMBL" id="KAF2836476.1"/>
    </source>
</evidence>
<dbReference type="PANTHER" id="PTHR10057">
    <property type="entry name" value="PERIPHERAL-TYPE BENZODIAZEPINE RECEPTOR"/>
    <property type="match status" value="1"/>
</dbReference>
<dbReference type="EMBL" id="MU006103">
    <property type="protein sequence ID" value="KAF2836476.1"/>
    <property type="molecule type" value="Genomic_DNA"/>
</dbReference>
<dbReference type="Pfam" id="PF03073">
    <property type="entry name" value="TspO_MBR"/>
    <property type="match status" value="1"/>
</dbReference>
<evidence type="ECO:0000256" key="3">
    <source>
        <dbReference type="ARBA" id="ARBA00022692"/>
    </source>
</evidence>
<evidence type="ECO:0000256" key="2">
    <source>
        <dbReference type="ARBA" id="ARBA00007524"/>
    </source>
</evidence>
<keyword evidence="5 6" id="KW-0472">Membrane</keyword>
<keyword evidence="4 6" id="KW-1133">Transmembrane helix</keyword>
<comment type="caution">
    <text evidence="7">The sequence shown here is derived from an EMBL/GenBank/DDBJ whole genome shotgun (WGS) entry which is preliminary data.</text>
</comment>
<evidence type="ECO:0000256" key="4">
    <source>
        <dbReference type="ARBA" id="ARBA00022989"/>
    </source>
</evidence>
<protein>
    <submittedName>
        <fullName evidence="7">TspO/MBR-related protein</fullName>
    </submittedName>
</protein>
<dbReference type="GO" id="GO:0033013">
    <property type="term" value="P:tetrapyrrole metabolic process"/>
    <property type="evidence" value="ECO:0007669"/>
    <property type="project" value="UniProtKB-ARBA"/>
</dbReference>
<proteinExistence type="inferred from homology"/>
<dbReference type="PANTHER" id="PTHR10057:SF0">
    <property type="entry name" value="TRANSLOCATOR PROTEIN"/>
    <property type="match status" value="1"/>
</dbReference>
<dbReference type="Proteomes" id="UP000799429">
    <property type="component" value="Unassembled WGS sequence"/>
</dbReference>
<feature type="transmembrane region" description="Helical" evidence="6">
    <location>
        <begin position="58"/>
        <end position="79"/>
    </location>
</feature>
<dbReference type="InterPro" id="IPR004307">
    <property type="entry name" value="TspO_MBR"/>
</dbReference>
<feature type="transmembrane region" description="Helical" evidence="6">
    <location>
        <begin position="99"/>
        <end position="118"/>
    </location>
</feature>
<dbReference type="FunFam" id="1.20.1260.100:FF:000001">
    <property type="entry name" value="translocator protein 2"/>
    <property type="match status" value="1"/>
</dbReference>
<name>A0A9P4S5F3_9PEZI</name>
<dbReference type="InterPro" id="IPR038330">
    <property type="entry name" value="TspO/MBR-related_sf"/>
</dbReference>
<organism evidence="7 8">
    <name type="scientific">Patellaria atrata CBS 101060</name>
    <dbReference type="NCBI Taxonomy" id="1346257"/>
    <lineage>
        <taxon>Eukaryota</taxon>
        <taxon>Fungi</taxon>
        <taxon>Dikarya</taxon>
        <taxon>Ascomycota</taxon>
        <taxon>Pezizomycotina</taxon>
        <taxon>Dothideomycetes</taxon>
        <taxon>Dothideomycetes incertae sedis</taxon>
        <taxon>Patellariales</taxon>
        <taxon>Patellariaceae</taxon>
        <taxon>Patellaria</taxon>
    </lineage>
</organism>
<evidence type="ECO:0000256" key="1">
    <source>
        <dbReference type="ARBA" id="ARBA00004141"/>
    </source>
</evidence>
<dbReference type="AlphaFoldDB" id="A0A9P4S5F3"/>
<comment type="similarity">
    <text evidence="2">Belongs to the TspO/BZRP family.</text>
</comment>
<dbReference type="CDD" id="cd15904">
    <property type="entry name" value="TSPO_MBR"/>
    <property type="match status" value="1"/>
</dbReference>
<feature type="transmembrane region" description="Helical" evidence="6">
    <location>
        <begin position="154"/>
        <end position="173"/>
    </location>
</feature>